<keyword evidence="4" id="KW-0804">Transcription</keyword>
<sequence length="214" mass="23277">MTSPARVAVIDNLPVILAGLRAVLPDVDFVAQASSVEQFMTLAPAVDVVVLDLKLTDPRSRAGLSGLAAVRAVTAAGCRVLVWTEEERPLILAQCIRSGARGISHKTDTPDRLEDAILTVAAGDAWFTTSILGLAELADRRHGMPTVTERQRQVLRARARGLSWDDIASDLYIVERTARTHLTTLTNNFATWLRETSPADLEHHLGLRPGDIND</sequence>
<gene>
    <name evidence="7" type="ORF">FHU39_001112</name>
</gene>
<evidence type="ECO:0000256" key="4">
    <source>
        <dbReference type="ARBA" id="ARBA00023163"/>
    </source>
</evidence>
<accession>A0A839N0A4</accession>
<evidence type="ECO:0000256" key="2">
    <source>
        <dbReference type="ARBA" id="ARBA00023015"/>
    </source>
</evidence>
<protein>
    <submittedName>
        <fullName evidence="7">Two-component system response regulator DesR</fullName>
    </submittedName>
</protein>
<dbReference type="GO" id="GO:0000160">
    <property type="term" value="P:phosphorelay signal transduction system"/>
    <property type="evidence" value="ECO:0007669"/>
    <property type="project" value="InterPro"/>
</dbReference>
<dbReference type="GO" id="GO:0006355">
    <property type="term" value="P:regulation of DNA-templated transcription"/>
    <property type="evidence" value="ECO:0007669"/>
    <property type="project" value="InterPro"/>
</dbReference>
<reference evidence="7 8" key="1">
    <citation type="submission" date="2020-08" db="EMBL/GenBank/DDBJ databases">
        <title>Sequencing the genomes of 1000 actinobacteria strains.</title>
        <authorList>
            <person name="Klenk H.-P."/>
        </authorList>
    </citation>
    <scope>NUCLEOTIDE SEQUENCE [LARGE SCALE GENOMIC DNA]</scope>
    <source>
        <strain evidence="7 8">DSM 105369</strain>
    </source>
</reference>
<dbReference type="InterPro" id="IPR000792">
    <property type="entry name" value="Tscrpt_reg_LuxR_C"/>
</dbReference>
<name>A0A839N0A4_9MICO</name>
<organism evidence="7 8">
    <name type="scientific">Flexivirga oryzae</name>
    <dbReference type="NCBI Taxonomy" id="1794944"/>
    <lineage>
        <taxon>Bacteria</taxon>
        <taxon>Bacillati</taxon>
        <taxon>Actinomycetota</taxon>
        <taxon>Actinomycetes</taxon>
        <taxon>Micrococcales</taxon>
        <taxon>Dermacoccaceae</taxon>
        <taxon>Flexivirga</taxon>
    </lineage>
</organism>
<dbReference type="PROSITE" id="PS50110">
    <property type="entry name" value="RESPONSE_REGULATORY"/>
    <property type="match status" value="1"/>
</dbReference>
<dbReference type="CDD" id="cd17535">
    <property type="entry name" value="REC_NarL-like"/>
    <property type="match status" value="1"/>
</dbReference>
<dbReference type="InterPro" id="IPR001789">
    <property type="entry name" value="Sig_transdc_resp-reg_receiver"/>
</dbReference>
<evidence type="ECO:0000313" key="8">
    <source>
        <dbReference type="Proteomes" id="UP000559182"/>
    </source>
</evidence>
<evidence type="ECO:0000313" key="7">
    <source>
        <dbReference type="EMBL" id="MBB2891128.1"/>
    </source>
</evidence>
<dbReference type="PANTHER" id="PTHR43214">
    <property type="entry name" value="TWO-COMPONENT RESPONSE REGULATOR"/>
    <property type="match status" value="1"/>
</dbReference>
<proteinExistence type="predicted"/>
<keyword evidence="1 5" id="KW-0597">Phosphoprotein</keyword>
<keyword evidence="2" id="KW-0805">Transcription regulation</keyword>
<dbReference type="Proteomes" id="UP000559182">
    <property type="component" value="Unassembled WGS sequence"/>
</dbReference>
<dbReference type="AlphaFoldDB" id="A0A839N0A4"/>
<evidence type="ECO:0000256" key="1">
    <source>
        <dbReference type="ARBA" id="ARBA00022553"/>
    </source>
</evidence>
<dbReference type="Pfam" id="PF00196">
    <property type="entry name" value="GerE"/>
    <property type="match status" value="1"/>
</dbReference>
<dbReference type="Gene3D" id="3.40.50.2300">
    <property type="match status" value="1"/>
</dbReference>
<dbReference type="InterPro" id="IPR039420">
    <property type="entry name" value="WalR-like"/>
</dbReference>
<dbReference type="EMBL" id="JACHVQ010000001">
    <property type="protein sequence ID" value="MBB2891128.1"/>
    <property type="molecule type" value="Genomic_DNA"/>
</dbReference>
<dbReference type="GO" id="GO:0003677">
    <property type="term" value="F:DNA binding"/>
    <property type="evidence" value="ECO:0007669"/>
    <property type="project" value="UniProtKB-KW"/>
</dbReference>
<dbReference type="PRINTS" id="PR00038">
    <property type="entry name" value="HTHLUXR"/>
</dbReference>
<dbReference type="SMART" id="SM00448">
    <property type="entry name" value="REC"/>
    <property type="match status" value="1"/>
</dbReference>
<dbReference type="InterPro" id="IPR016032">
    <property type="entry name" value="Sig_transdc_resp-reg_C-effctor"/>
</dbReference>
<dbReference type="RefSeq" id="WP_183319434.1">
    <property type="nucleotide sequence ID" value="NZ_JACHVQ010000001.1"/>
</dbReference>
<dbReference type="InterPro" id="IPR058245">
    <property type="entry name" value="NreC/VraR/RcsB-like_REC"/>
</dbReference>
<feature type="modified residue" description="4-aspartylphosphate" evidence="5">
    <location>
        <position position="52"/>
    </location>
</feature>
<feature type="domain" description="Response regulatory" evidence="6">
    <location>
        <begin position="6"/>
        <end position="121"/>
    </location>
</feature>
<dbReference type="SUPFAM" id="SSF52172">
    <property type="entry name" value="CheY-like"/>
    <property type="match status" value="1"/>
</dbReference>
<dbReference type="SUPFAM" id="SSF46894">
    <property type="entry name" value="C-terminal effector domain of the bipartite response regulators"/>
    <property type="match status" value="1"/>
</dbReference>
<keyword evidence="3" id="KW-0238">DNA-binding</keyword>
<keyword evidence="8" id="KW-1185">Reference proteome</keyword>
<evidence type="ECO:0000259" key="6">
    <source>
        <dbReference type="PROSITE" id="PS50110"/>
    </source>
</evidence>
<dbReference type="InterPro" id="IPR011006">
    <property type="entry name" value="CheY-like_superfamily"/>
</dbReference>
<evidence type="ECO:0000256" key="3">
    <source>
        <dbReference type="ARBA" id="ARBA00023125"/>
    </source>
</evidence>
<comment type="caution">
    <text evidence="7">The sequence shown here is derived from an EMBL/GenBank/DDBJ whole genome shotgun (WGS) entry which is preliminary data.</text>
</comment>
<dbReference type="PANTHER" id="PTHR43214:SF24">
    <property type="entry name" value="TRANSCRIPTIONAL REGULATORY PROTEIN NARL-RELATED"/>
    <property type="match status" value="1"/>
</dbReference>
<evidence type="ECO:0000256" key="5">
    <source>
        <dbReference type="PROSITE-ProRule" id="PRU00169"/>
    </source>
</evidence>